<evidence type="ECO:0000256" key="1">
    <source>
        <dbReference type="SAM" id="MobiDB-lite"/>
    </source>
</evidence>
<accession>A0A9P5L9I1</accession>
<reference evidence="2" key="1">
    <citation type="submission" date="2020-03" db="EMBL/GenBank/DDBJ databases">
        <title>Draft Genome Sequence of Cylindrodendrum hubeiense.</title>
        <authorList>
            <person name="Buettner E."/>
            <person name="Kellner H."/>
        </authorList>
    </citation>
    <scope>NUCLEOTIDE SEQUENCE</scope>
    <source>
        <strain evidence="2">IHI 201604</strain>
    </source>
</reference>
<sequence>MNAEHEDEDDDEDEDDGLCGFKAARYSKNVAWLTAQQMVTADGKPEDGTEVERGGRGEMHGHASHRTELAVELNCSSGLGNDGAGWPPAGN</sequence>
<evidence type="ECO:0000313" key="2">
    <source>
        <dbReference type="EMBL" id="KAF7535258.1"/>
    </source>
</evidence>
<feature type="compositionally biased region" description="Basic and acidic residues" evidence="1">
    <location>
        <begin position="43"/>
        <end position="63"/>
    </location>
</feature>
<keyword evidence="3" id="KW-1185">Reference proteome</keyword>
<proteinExistence type="predicted"/>
<dbReference type="Proteomes" id="UP000722485">
    <property type="component" value="Unassembled WGS sequence"/>
</dbReference>
<gene>
    <name evidence="2" type="ORF">G7Z17_g13235</name>
</gene>
<dbReference type="AlphaFoldDB" id="A0A9P5L9I1"/>
<name>A0A9P5L9I1_9HYPO</name>
<protein>
    <submittedName>
        <fullName evidence="2">Uncharacterized protein</fullName>
    </submittedName>
</protein>
<feature type="region of interest" description="Disordered" evidence="1">
    <location>
        <begin position="40"/>
        <end position="63"/>
    </location>
</feature>
<evidence type="ECO:0000313" key="3">
    <source>
        <dbReference type="Proteomes" id="UP000722485"/>
    </source>
</evidence>
<dbReference type="EMBL" id="JAANBB010000726">
    <property type="protein sequence ID" value="KAF7535258.1"/>
    <property type="molecule type" value="Genomic_DNA"/>
</dbReference>
<comment type="caution">
    <text evidence="2">The sequence shown here is derived from an EMBL/GenBank/DDBJ whole genome shotgun (WGS) entry which is preliminary data.</text>
</comment>
<organism evidence="2 3">
    <name type="scientific">Cylindrodendrum hubeiense</name>
    <dbReference type="NCBI Taxonomy" id="595255"/>
    <lineage>
        <taxon>Eukaryota</taxon>
        <taxon>Fungi</taxon>
        <taxon>Dikarya</taxon>
        <taxon>Ascomycota</taxon>
        <taxon>Pezizomycotina</taxon>
        <taxon>Sordariomycetes</taxon>
        <taxon>Hypocreomycetidae</taxon>
        <taxon>Hypocreales</taxon>
        <taxon>Nectriaceae</taxon>
        <taxon>Cylindrodendrum</taxon>
    </lineage>
</organism>